<dbReference type="GO" id="GO:0000155">
    <property type="term" value="F:phosphorelay sensor kinase activity"/>
    <property type="evidence" value="ECO:0007669"/>
    <property type="project" value="InterPro"/>
</dbReference>
<evidence type="ECO:0000256" key="4">
    <source>
        <dbReference type="SAM" id="Phobius"/>
    </source>
</evidence>
<evidence type="ECO:0000256" key="3">
    <source>
        <dbReference type="ARBA" id="ARBA00023012"/>
    </source>
</evidence>
<dbReference type="Gene3D" id="3.30.565.10">
    <property type="entry name" value="Histidine kinase-like ATPase, C-terminal domain"/>
    <property type="match status" value="1"/>
</dbReference>
<evidence type="ECO:0000313" key="7">
    <source>
        <dbReference type="Proteomes" id="UP000065261"/>
    </source>
</evidence>
<reference evidence="6 7" key="1">
    <citation type="submission" date="2015-03" db="EMBL/GenBank/DDBJ databases">
        <authorList>
            <person name="Murphy D."/>
        </authorList>
    </citation>
    <scope>NUCLEOTIDE SEQUENCE [LARGE SCALE GENOMIC DNA]</scope>
    <source>
        <strain evidence="6 7">KMM 520</strain>
    </source>
</reference>
<gene>
    <name evidence="6" type="primary">desK</name>
    <name evidence="6" type="ORF">PTRA_a2989</name>
</gene>
<dbReference type="PANTHER" id="PTHR24421">
    <property type="entry name" value="NITRATE/NITRITE SENSOR PROTEIN NARX-RELATED"/>
    <property type="match status" value="1"/>
</dbReference>
<feature type="transmembrane region" description="Helical" evidence="4">
    <location>
        <begin position="40"/>
        <end position="58"/>
    </location>
</feature>
<dbReference type="EMBL" id="CP011034">
    <property type="protein sequence ID" value="ALS34020.1"/>
    <property type="molecule type" value="Genomic_DNA"/>
</dbReference>
<evidence type="ECO:0000256" key="1">
    <source>
        <dbReference type="ARBA" id="ARBA00022679"/>
    </source>
</evidence>
<name>A0A0U2MRE1_9GAMM</name>
<keyword evidence="2 6" id="KW-0418">Kinase</keyword>
<organism evidence="6">
    <name type="scientific">Pseudoalteromonas translucida KMM 520</name>
    <dbReference type="NCBI Taxonomy" id="1315283"/>
    <lineage>
        <taxon>Bacteria</taxon>
        <taxon>Pseudomonadati</taxon>
        <taxon>Pseudomonadota</taxon>
        <taxon>Gammaproteobacteria</taxon>
        <taxon>Alteromonadales</taxon>
        <taxon>Pseudoalteromonadaceae</taxon>
        <taxon>Pseudoalteromonas</taxon>
    </lineage>
</organism>
<feature type="transmembrane region" description="Helical" evidence="4">
    <location>
        <begin position="138"/>
        <end position="156"/>
    </location>
</feature>
<accession>A0A0U2MRE1</accession>
<dbReference type="RefSeq" id="WP_058374101.1">
    <property type="nucleotide sequence ID" value="NZ_CP011034.1"/>
</dbReference>
<dbReference type="Pfam" id="PF07730">
    <property type="entry name" value="HisKA_3"/>
    <property type="match status" value="1"/>
</dbReference>
<dbReference type="Gene3D" id="1.20.5.1930">
    <property type="match status" value="1"/>
</dbReference>
<proteinExistence type="predicted"/>
<keyword evidence="4" id="KW-1133">Transmembrane helix</keyword>
<feature type="transmembrane region" description="Helical" evidence="4">
    <location>
        <begin position="114"/>
        <end position="132"/>
    </location>
</feature>
<dbReference type="InterPro" id="IPR050482">
    <property type="entry name" value="Sensor_HK_TwoCompSys"/>
</dbReference>
<dbReference type="Proteomes" id="UP000065261">
    <property type="component" value="Chromosome I"/>
</dbReference>
<dbReference type="OrthoDB" id="9797605at2"/>
<keyword evidence="1" id="KW-0808">Transferase</keyword>
<protein>
    <submittedName>
        <fullName evidence="6">Two-component system, NarL family, sensor histidine kinase DesK</fullName>
    </submittedName>
</protein>
<keyword evidence="3" id="KW-0902">Two-component regulatory system</keyword>
<feature type="transmembrane region" description="Helical" evidence="4">
    <location>
        <begin position="15"/>
        <end position="33"/>
    </location>
</feature>
<dbReference type="PANTHER" id="PTHR24421:SF63">
    <property type="entry name" value="SENSOR HISTIDINE KINASE DESK"/>
    <property type="match status" value="1"/>
</dbReference>
<keyword evidence="4" id="KW-0812">Transmembrane</keyword>
<dbReference type="CDD" id="cd16917">
    <property type="entry name" value="HATPase_UhpB-NarQ-NarX-like"/>
    <property type="match status" value="1"/>
</dbReference>
<feature type="transmembrane region" description="Helical" evidence="4">
    <location>
        <begin position="78"/>
        <end position="102"/>
    </location>
</feature>
<dbReference type="PATRIC" id="fig|1315283.4.peg.2607"/>
<feature type="domain" description="Signal transduction histidine kinase subgroup 3 dimerisation and phosphoacceptor" evidence="5">
    <location>
        <begin position="182"/>
        <end position="247"/>
    </location>
</feature>
<dbReference type="GO" id="GO:0046983">
    <property type="term" value="F:protein dimerization activity"/>
    <property type="evidence" value="ECO:0007669"/>
    <property type="project" value="InterPro"/>
</dbReference>
<keyword evidence="4" id="KW-0472">Membrane</keyword>
<dbReference type="InterPro" id="IPR011712">
    <property type="entry name" value="Sig_transdc_His_kin_sub3_dim/P"/>
</dbReference>
<dbReference type="SUPFAM" id="SSF55874">
    <property type="entry name" value="ATPase domain of HSP90 chaperone/DNA topoisomerase II/histidine kinase"/>
    <property type="match status" value="1"/>
</dbReference>
<dbReference type="GO" id="GO:0016020">
    <property type="term" value="C:membrane"/>
    <property type="evidence" value="ECO:0007669"/>
    <property type="project" value="InterPro"/>
</dbReference>
<evidence type="ECO:0000259" key="5">
    <source>
        <dbReference type="Pfam" id="PF07730"/>
    </source>
</evidence>
<dbReference type="InterPro" id="IPR036890">
    <property type="entry name" value="HATPase_C_sf"/>
</dbReference>
<dbReference type="KEGG" id="ptn:PTRA_a2989"/>
<sequence length="371" mass="41007">MNSLNTVSKQINKDFWKYGHLIFTSFYLLPLIIDFANLTASTIIMSLALYIAFILLYVKAINCENTGTNSGTTKLVIAMLLICFSATFYTTGTPTLFGFIAYIIGYAYHLQRRVYLALVLILTVLLSTYLADVGKAEYFLAVSLILTATLFSYGIAAKREQRYKAREQQSATQLEQLSAIAERERIARDLHDILGHSLSSIALKAELANKLNHSERYTQANSEIAQVAELARQLLSDVRNAVSNLKQLNLSSQISQLKQRLIEQGFEVECNVSLATLPAKVEGIASLIITEAVTNLLRHSGTKKCVVNIAQSQQQLLITVIDTSSCSTLKQGNGLNGIKERAEQLNGTATFSCEDNFSLNVMLPLTTKDLT</sequence>
<dbReference type="AlphaFoldDB" id="A0A0U2MRE1"/>
<evidence type="ECO:0000256" key="2">
    <source>
        <dbReference type="ARBA" id="ARBA00022777"/>
    </source>
</evidence>
<evidence type="ECO:0000313" key="6">
    <source>
        <dbReference type="EMBL" id="ALS34020.1"/>
    </source>
</evidence>